<dbReference type="InterPro" id="IPR029060">
    <property type="entry name" value="PIN-like_dom_sf"/>
</dbReference>
<dbReference type="GO" id="GO:0016787">
    <property type="term" value="F:hydrolase activity"/>
    <property type="evidence" value="ECO:0007669"/>
    <property type="project" value="UniProtKB-KW"/>
</dbReference>
<dbReference type="Proteomes" id="UP000765891">
    <property type="component" value="Unassembled WGS sequence"/>
</dbReference>
<proteinExistence type="inferred from homology"/>
<keyword evidence="5" id="KW-0800">Toxin</keyword>
<dbReference type="RefSeq" id="WP_188872999.1">
    <property type="nucleotide sequence ID" value="NZ_BMOO01000007.1"/>
</dbReference>
<dbReference type="Pfam" id="PF01850">
    <property type="entry name" value="PIN"/>
    <property type="match status" value="1"/>
</dbReference>
<accession>A0A830G476</accession>
<dbReference type="Proteomes" id="UP000614609">
    <property type="component" value="Unassembled WGS sequence"/>
</dbReference>
<evidence type="ECO:0000256" key="2">
    <source>
        <dbReference type="ARBA" id="ARBA00022722"/>
    </source>
</evidence>
<keyword evidence="5" id="KW-0460">Magnesium</keyword>
<comment type="function">
    <text evidence="5">Toxic component of a toxin-antitoxin (TA) system. An RNase.</text>
</comment>
<feature type="domain" description="PIN" evidence="6">
    <location>
        <begin position="3"/>
        <end position="118"/>
    </location>
</feature>
<reference evidence="7" key="1">
    <citation type="journal article" date="2014" name="Int. J. Syst. Evol. Microbiol.">
        <title>Complete genome sequence of Corynebacterium casei LMG S-19264T (=DSM 44701T), isolated from a smear-ripened cheese.</title>
        <authorList>
            <consortium name="US DOE Joint Genome Institute (JGI-PGF)"/>
            <person name="Walter F."/>
            <person name="Albersmeier A."/>
            <person name="Kalinowski J."/>
            <person name="Ruckert C."/>
        </authorList>
    </citation>
    <scope>NUCLEOTIDE SEQUENCE</scope>
    <source>
        <strain evidence="7">JCM 16108</strain>
    </source>
</reference>
<evidence type="ECO:0000313" key="8">
    <source>
        <dbReference type="EMBL" id="MBP1955785.1"/>
    </source>
</evidence>
<reference evidence="8" key="3">
    <citation type="submission" date="2021-03" db="EMBL/GenBank/DDBJ databases">
        <title>Genomic Encyclopedia of Type Strains, Phase IV (KMG-IV): sequencing the most valuable type-strain genomes for metagenomic binning, comparative biology and taxonomic classification.</title>
        <authorList>
            <person name="Goeker M."/>
        </authorList>
    </citation>
    <scope>NUCLEOTIDE SEQUENCE</scope>
    <source>
        <strain evidence="8">DSM 22443</strain>
    </source>
</reference>
<evidence type="ECO:0000256" key="4">
    <source>
        <dbReference type="ARBA" id="ARBA00022801"/>
    </source>
</evidence>
<keyword evidence="3 5" id="KW-0479">Metal-binding</keyword>
<keyword evidence="4 5" id="KW-0378">Hydrolase</keyword>
<reference evidence="7" key="2">
    <citation type="submission" date="2020-09" db="EMBL/GenBank/DDBJ databases">
        <authorList>
            <person name="Sun Q."/>
            <person name="Ohkuma M."/>
        </authorList>
    </citation>
    <scope>NUCLEOTIDE SEQUENCE</scope>
    <source>
        <strain evidence="7">JCM 16108</strain>
    </source>
</reference>
<evidence type="ECO:0000313" key="7">
    <source>
        <dbReference type="EMBL" id="GGM74559.1"/>
    </source>
</evidence>
<dbReference type="HAMAP" id="MF_00265">
    <property type="entry name" value="VapC_Nob1"/>
    <property type="match status" value="1"/>
</dbReference>
<dbReference type="OrthoDB" id="40200at2157"/>
<organism evidence="7 9">
    <name type="scientific">Halarchaeum rubridurum</name>
    <dbReference type="NCBI Taxonomy" id="489911"/>
    <lineage>
        <taxon>Archaea</taxon>
        <taxon>Methanobacteriati</taxon>
        <taxon>Methanobacteriota</taxon>
        <taxon>Stenosarchaea group</taxon>
        <taxon>Halobacteria</taxon>
        <taxon>Halobacteriales</taxon>
        <taxon>Halobacteriaceae</taxon>
    </lineage>
</organism>
<evidence type="ECO:0000256" key="5">
    <source>
        <dbReference type="HAMAP-Rule" id="MF_00265"/>
    </source>
</evidence>
<dbReference type="Gene3D" id="3.40.50.1010">
    <property type="entry name" value="5'-nuclease"/>
    <property type="match status" value="1"/>
</dbReference>
<dbReference type="EMBL" id="BMOO01000007">
    <property type="protein sequence ID" value="GGM74559.1"/>
    <property type="molecule type" value="Genomic_DNA"/>
</dbReference>
<dbReference type="GO" id="GO:0000287">
    <property type="term" value="F:magnesium ion binding"/>
    <property type="evidence" value="ECO:0007669"/>
    <property type="project" value="UniProtKB-UniRule"/>
</dbReference>
<gene>
    <name evidence="5" type="primary">vapC</name>
    <name evidence="7" type="ORF">GCM10009017_25650</name>
    <name evidence="8" type="ORF">J2752_002714</name>
</gene>
<name>A0A830G476_9EURY</name>
<evidence type="ECO:0000259" key="6">
    <source>
        <dbReference type="Pfam" id="PF01850"/>
    </source>
</evidence>
<dbReference type="InterPro" id="IPR022907">
    <property type="entry name" value="VapC_family"/>
</dbReference>
<dbReference type="EC" id="3.1.-.-" evidence="5"/>
<dbReference type="GO" id="GO:0004540">
    <property type="term" value="F:RNA nuclease activity"/>
    <property type="evidence" value="ECO:0007669"/>
    <property type="project" value="InterPro"/>
</dbReference>
<dbReference type="AlphaFoldDB" id="A0A830G476"/>
<evidence type="ECO:0000256" key="3">
    <source>
        <dbReference type="ARBA" id="ARBA00022723"/>
    </source>
</evidence>
<keyword evidence="9" id="KW-1185">Reference proteome</keyword>
<evidence type="ECO:0000256" key="1">
    <source>
        <dbReference type="ARBA" id="ARBA00022649"/>
    </source>
</evidence>
<comment type="similarity">
    <text evidence="5">Belongs to the PINc/VapC protein family.</text>
</comment>
<comment type="caution">
    <text evidence="7">The sequence shown here is derived from an EMBL/GenBank/DDBJ whole genome shotgun (WGS) entry which is preliminary data.</text>
</comment>
<keyword evidence="1 5" id="KW-1277">Toxin-antitoxin system</keyword>
<sequence>MRVFLDTNVFVAAVTSEAEHGPVAVELLDEDHEFVTSLLNLMEMRTVLTKKRRLETERADGIEDEVRSGVEVVVPDASDLRDANALQRETYLYPMGCVILACADGCDATLASFDAELVENGAVTPQSVVED</sequence>
<evidence type="ECO:0000313" key="9">
    <source>
        <dbReference type="Proteomes" id="UP000614609"/>
    </source>
</evidence>
<keyword evidence="2 5" id="KW-0540">Nuclease</keyword>
<dbReference type="SUPFAM" id="SSF88723">
    <property type="entry name" value="PIN domain-like"/>
    <property type="match status" value="1"/>
</dbReference>
<comment type="caution">
    <text evidence="5">Lacks conserved residue(s) required for the propagation of feature annotation.</text>
</comment>
<protein>
    <recommendedName>
        <fullName evidence="5">Ribonuclease VapC</fullName>
        <shortName evidence="5">RNase VapC</shortName>
        <ecNumber evidence="5">3.1.-.-</ecNumber>
    </recommendedName>
    <alternativeName>
        <fullName evidence="5">Putative toxin VapC</fullName>
    </alternativeName>
</protein>
<feature type="binding site" evidence="5">
    <location>
        <position position="6"/>
    </location>
    <ligand>
        <name>Mg(2+)</name>
        <dbReference type="ChEBI" id="CHEBI:18420"/>
    </ligand>
</feature>
<comment type="cofactor">
    <cofactor evidence="5">
        <name>Mg(2+)</name>
        <dbReference type="ChEBI" id="CHEBI:18420"/>
    </cofactor>
</comment>
<dbReference type="EMBL" id="JAGGKO010000006">
    <property type="protein sequence ID" value="MBP1955785.1"/>
    <property type="molecule type" value="Genomic_DNA"/>
</dbReference>
<dbReference type="InterPro" id="IPR002716">
    <property type="entry name" value="PIN_dom"/>
</dbReference>
<dbReference type="GO" id="GO:0090729">
    <property type="term" value="F:toxin activity"/>
    <property type="evidence" value="ECO:0007669"/>
    <property type="project" value="UniProtKB-KW"/>
</dbReference>